<keyword evidence="2" id="KW-0560">Oxidoreductase</keyword>
<name>A0ABT3GKB8_9BACT</name>
<evidence type="ECO:0000256" key="1">
    <source>
        <dbReference type="ARBA" id="ARBA00001954"/>
    </source>
</evidence>
<dbReference type="PANTHER" id="PTHR20883">
    <property type="entry name" value="PHYTANOYL-COA DIOXYGENASE DOMAIN CONTAINING 1"/>
    <property type="match status" value="1"/>
</dbReference>
<comment type="cofactor">
    <cofactor evidence="1">
        <name>Fe(2+)</name>
        <dbReference type="ChEBI" id="CHEBI:29033"/>
    </cofactor>
</comment>
<keyword evidence="2" id="KW-0223">Dioxygenase</keyword>
<accession>A0ABT3GKB8</accession>
<sequence length="284" mass="31236">MNPTVTTEIDLPPTVDLEEMKASFRRHGYAVARGLFSAEAVAEIGQAFEKIAGSGPIPGYFEPVSAEEAEGDPLKTHPRVHHPHRFDAVSRKHLVHAGVLRCLRELMDDDVLAAQSMFYFKPPGARGQAMHQDNFYLMVEPQTCVAAWTAIDDADPQNGGMYLVEDTADEPIMCPGWADPEKSFTTHFVPAPPGKKAVPCVMKAGDTLFFNGNTIHGSGPNRSKERFRRSFICHYVPRSTRRISKFYLPLLTPTGEDLMIEASEAGGPCGQDQAKGLLWEGGTH</sequence>
<reference evidence="2 3" key="1">
    <citation type="submission" date="2022-10" db="EMBL/GenBank/DDBJ databases">
        <title>Luteolibacter arcticus strain CCTCC AB 2014275, whole genome shotgun sequencing project.</title>
        <authorList>
            <person name="Zhao G."/>
            <person name="Shen L."/>
        </authorList>
    </citation>
    <scope>NUCLEOTIDE SEQUENCE [LARGE SCALE GENOMIC DNA]</scope>
    <source>
        <strain evidence="2 3">CCTCC AB 2014275</strain>
    </source>
</reference>
<evidence type="ECO:0000313" key="2">
    <source>
        <dbReference type="EMBL" id="MCW1923916.1"/>
    </source>
</evidence>
<dbReference type="Pfam" id="PF05721">
    <property type="entry name" value="PhyH"/>
    <property type="match status" value="1"/>
</dbReference>
<dbReference type="GO" id="GO:0051213">
    <property type="term" value="F:dioxygenase activity"/>
    <property type="evidence" value="ECO:0007669"/>
    <property type="project" value="UniProtKB-KW"/>
</dbReference>
<gene>
    <name evidence="2" type="ORF">OKA05_15210</name>
</gene>
<dbReference type="EMBL" id="JAPDDT010000006">
    <property type="protein sequence ID" value="MCW1923916.1"/>
    <property type="molecule type" value="Genomic_DNA"/>
</dbReference>
<dbReference type="Proteomes" id="UP001320876">
    <property type="component" value="Unassembled WGS sequence"/>
</dbReference>
<organism evidence="2 3">
    <name type="scientific">Luteolibacter arcticus</name>
    <dbReference type="NCBI Taxonomy" id="1581411"/>
    <lineage>
        <taxon>Bacteria</taxon>
        <taxon>Pseudomonadati</taxon>
        <taxon>Verrucomicrobiota</taxon>
        <taxon>Verrucomicrobiia</taxon>
        <taxon>Verrucomicrobiales</taxon>
        <taxon>Verrucomicrobiaceae</taxon>
        <taxon>Luteolibacter</taxon>
    </lineage>
</organism>
<dbReference type="PANTHER" id="PTHR20883:SF48">
    <property type="entry name" value="ECTOINE DIOXYGENASE"/>
    <property type="match status" value="1"/>
</dbReference>
<protein>
    <submittedName>
        <fullName evidence="2">Phytanoyl-CoA dioxygenase family protein</fullName>
    </submittedName>
</protein>
<keyword evidence="3" id="KW-1185">Reference proteome</keyword>
<comment type="caution">
    <text evidence="2">The sequence shown here is derived from an EMBL/GenBank/DDBJ whole genome shotgun (WGS) entry which is preliminary data.</text>
</comment>
<dbReference type="Gene3D" id="2.60.120.620">
    <property type="entry name" value="q2cbj1_9rhob like domain"/>
    <property type="match status" value="1"/>
</dbReference>
<dbReference type="SUPFAM" id="SSF51197">
    <property type="entry name" value="Clavaminate synthase-like"/>
    <property type="match status" value="1"/>
</dbReference>
<proteinExistence type="predicted"/>
<dbReference type="InterPro" id="IPR008775">
    <property type="entry name" value="Phytyl_CoA_dOase-like"/>
</dbReference>
<evidence type="ECO:0000313" key="3">
    <source>
        <dbReference type="Proteomes" id="UP001320876"/>
    </source>
</evidence>
<dbReference type="RefSeq" id="WP_264488022.1">
    <property type="nucleotide sequence ID" value="NZ_JAPDDT010000006.1"/>
</dbReference>